<evidence type="ECO:0000313" key="3">
    <source>
        <dbReference type="Proteomes" id="UP000324222"/>
    </source>
</evidence>
<dbReference type="AlphaFoldDB" id="A0A5B7I741"/>
<feature type="compositionally biased region" description="Polar residues" evidence="1">
    <location>
        <begin position="63"/>
        <end position="76"/>
    </location>
</feature>
<feature type="compositionally biased region" description="Basic residues" evidence="1">
    <location>
        <begin position="89"/>
        <end position="104"/>
    </location>
</feature>
<feature type="region of interest" description="Disordered" evidence="1">
    <location>
        <begin position="50"/>
        <end position="104"/>
    </location>
</feature>
<sequence>MNEKRHCLFQPRSSFTGKLQGELEHRNHNPSSLFWRTVTAFYVLVTLPPPPPPPPPLDPISHTHYQGSETNHTTPQAIPLTHIPPSTPPHHHLLKFHRTPHITS</sequence>
<proteinExistence type="predicted"/>
<organism evidence="2 3">
    <name type="scientific">Portunus trituberculatus</name>
    <name type="common">Swimming crab</name>
    <name type="synonym">Neptunus trituberculatus</name>
    <dbReference type="NCBI Taxonomy" id="210409"/>
    <lineage>
        <taxon>Eukaryota</taxon>
        <taxon>Metazoa</taxon>
        <taxon>Ecdysozoa</taxon>
        <taxon>Arthropoda</taxon>
        <taxon>Crustacea</taxon>
        <taxon>Multicrustacea</taxon>
        <taxon>Malacostraca</taxon>
        <taxon>Eumalacostraca</taxon>
        <taxon>Eucarida</taxon>
        <taxon>Decapoda</taxon>
        <taxon>Pleocyemata</taxon>
        <taxon>Brachyura</taxon>
        <taxon>Eubrachyura</taxon>
        <taxon>Portunoidea</taxon>
        <taxon>Portunidae</taxon>
        <taxon>Portuninae</taxon>
        <taxon>Portunus</taxon>
    </lineage>
</organism>
<evidence type="ECO:0000256" key="1">
    <source>
        <dbReference type="SAM" id="MobiDB-lite"/>
    </source>
</evidence>
<dbReference type="EMBL" id="VSRR010046571">
    <property type="protein sequence ID" value="MPC77719.1"/>
    <property type="molecule type" value="Genomic_DNA"/>
</dbReference>
<dbReference type="Proteomes" id="UP000324222">
    <property type="component" value="Unassembled WGS sequence"/>
</dbReference>
<comment type="caution">
    <text evidence="2">The sequence shown here is derived from an EMBL/GenBank/DDBJ whole genome shotgun (WGS) entry which is preliminary data.</text>
</comment>
<name>A0A5B7I741_PORTR</name>
<gene>
    <name evidence="2" type="ORF">E2C01_072183</name>
</gene>
<accession>A0A5B7I741</accession>
<evidence type="ECO:0000313" key="2">
    <source>
        <dbReference type="EMBL" id="MPC77719.1"/>
    </source>
</evidence>
<reference evidence="2 3" key="1">
    <citation type="submission" date="2019-05" db="EMBL/GenBank/DDBJ databases">
        <title>Another draft genome of Portunus trituberculatus and its Hox gene families provides insights of decapod evolution.</title>
        <authorList>
            <person name="Jeong J.-H."/>
            <person name="Song I."/>
            <person name="Kim S."/>
            <person name="Choi T."/>
            <person name="Kim D."/>
            <person name="Ryu S."/>
            <person name="Kim W."/>
        </authorList>
    </citation>
    <scope>NUCLEOTIDE SEQUENCE [LARGE SCALE GENOMIC DNA]</scope>
    <source>
        <tissue evidence="2">Muscle</tissue>
    </source>
</reference>
<protein>
    <submittedName>
        <fullName evidence="2">Uncharacterized protein</fullName>
    </submittedName>
</protein>
<keyword evidence="3" id="KW-1185">Reference proteome</keyword>